<protein>
    <submittedName>
        <fullName evidence="1">PH domain-containing protein</fullName>
    </submittedName>
</protein>
<dbReference type="Proteomes" id="UP001057702">
    <property type="component" value="Unassembled WGS sequence"/>
</dbReference>
<comment type="caution">
    <text evidence="1">The sequence shown here is derived from an EMBL/GenBank/DDBJ whole genome shotgun (WGS) entry which is preliminary data.</text>
</comment>
<proteinExistence type="predicted"/>
<evidence type="ECO:0000313" key="1">
    <source>
        <dbReference type="EMBL" id="MCQ4083525.1"/>
    </source>
</evidence>
<keyword evidence="2" id="KW-1185">Reference proteome</keyword>
<dbReference type="RefSeq" id="WP_255922485.1">
    <property type="nucleotide sequence ID" value="NZ_JANFNG010000022.1"/>
</dbReference>
<reference evidence="1" key="1">
    <citation type="submission" date="2022-06" db="EMBL/GenBank/DDBJ databases">
        <title>Draft genome sequence of Streptomyces sp. RB6PN25 isolated from peat swamp forest in Thailand.</title>
        <authorList>
            <person name="Duangmal K."/>
            <person name="Klaysubun C."/>
        </authorList>
    </citation>
    <scope>NUCLEOTIDE SEQUENCE</scope>
    <source>
        <strain evidence="1">RB6PN25</strain>
    </source>
</reference>
<sequence>MNHEITTAYEDGGILCDDQGLTIRRYYPWGAKRIRYSSIQGVEKLPLTGVNKVRKWRIWGSGDFLHWWNLDPQRPRKDVALVIDIGHRVRPTITPDDPGAVERILAERSTDR</sequence>
<name>A0ABT1Q417_9ACTN</name>
<evidence type="ECO:0000313" key="2">
    <source>
        <dbReference type="Proteomes" id="UP001057702"/>
    </source>
</evidence>
<organism evidence="1 2">
    <name type="scientific">Streptomyces humicola</name>
    <dbReference type="NCBI Taxonomy" id="2953240"/>
    <lineage>
        <taxon>Bacteria</taxon>
        <taxon>Bacillati</taxon>
        <taxon>Actinomycetota</taxon>
        <taxon>Actinomycetes</taxon>
        <taxon>Kitasatosporales</taxon>
        <taxon>Streptomycetaceae</taxon>
        <taxon>Streptomyces</taxon>
    </lineage>
</organism>
<gene>
    <name evidence="1" type="ORF">NGB36_23740</name>
</gene>
<dbReference type="EMBL" id="JANFNG010000022">
    <property type="protein sequence ID" value="MCQ4083525.1"/>
    <property type="molecule type" value="Genomic_DNA"/>
</dbReference>
<accession>A0ABT1Q417</accession>